<dbReference type="Pfam" id="PF06527">
    <property type="entry name" value="TniQ"/>
    <property type="match status" value="1"/>
</dbReference>
<comment type="caution">
    <text evidence="2">The sequence shown here is derived from an EMBL/GenBank/DDBJ whole genome shotgun (WGS) entry which is preliminary data.</text>
</comment>
<sequence>MIAGEAFSSWFIRLADAHGMSVQQLGFWLMGRGRQVFAEDVDRGAWEHLLDTVAVAAGQPLGTLAAGTLRSYEGVLWGELPRQGTARWVLPIIKRCTLRDGYGVQYCPLCLATDEAPHLRLVWRLAFTVACPEHGCLLLDRCDRCNSPVAPHRWRTGALRELGSSGIVRCQACGADRRRSRIGGAGPPLIAAQARLTDALQKGHTALEGQSVHGLSFFAGAAMIWSLLDDPRDALAVWDELELDVPTFVQSTAERYGSFERRSVFERAQLLEAFERLLCRGVDDFIRGLSLRGFSSRSLLRFSTSVRAPAPFWYWSIVRDHLDRTMYTASDGELDEAIRHQLRIDGGCFARASEVCRLLGMATSSSARVGRRMRELGVPCYRASPQDTGCTLG</sequence>
<dbReference type="OrthoDB" id="9036115at2"/>
<name>A0A254N5P1_9BURK</name>
<organism evidence="2 3">
    <name type="scientific">Roseateles puraquae</name>
    <dbReference type="NCBI Taxonomy" id="431059"/>
    <lineage>
        <taxon>Bacteria</taxon>
        <taxon>Pseudomonadati</taxon>
        <taxon>Pseudomonadota</taxon>
        <taxon>Betaproteobacteria</taxon>
        <taxon>Burkholderiales</taxon>
        <taxon>Sphaerotilaceae</taxon>
        <taxon>Roseateles</taxon>
    </lineage>
</organism>
<feature type="domain" description="TniQ" evidence="1">
    <location>
        <begin position="3"/>
        <end position="138"/>
    </location>
</feature>
<dbReference type="Proteomes" id="UP000197446">
    <property type="component" value="Unassembled WGS sequence"/>
</dbReference>
<evidence type="ECO:0000313" key="2">
    <source>
        <dbReference type="EMBL" id="OWR02152.1"/>
    </source>
</evidence>
<evidence type="ECO:0000313" key="3">
    <source>
        <dbReference type="Proteomes" id="UP000197446"/>
    </source>
</evidence>
<accession>A0A254N5P1</accession>
<dbReference type="InterPro" id="IPR009492">
    <property type="entry name" value="TniQ"/>
</dbReference>
<gene>
    <name evidence="2" type="ORF">CDO81_20645</name>
</gene>
<reference evidence="2 3" key="1">
    <citation type="journal article" date="2007" name="Int. J. Syst. Evol. Microbiol.">
        <title>Description of Pelomonas aquatica sp. nov. and Pelomonas puraquae sp. nov., isolated from industrial and haemodialysis water.</title>
        <authorList>
            <person name="Gomila M."/>
            <person name="Bowien B."/>
            <person name="Falsen E."/>
            <person name="Moore E.R."/>
            <person name="Lalucat J."/>
        </authorList>
    </citation>
    <scope>NUCLEOTIDE SEQUENCE [LARGE SCALE GENOMIC DNA]</scope>
    <source>
        <strain evidence="2 3">CCUG 52769</strain>
    </source>
</reference>
<dbReference type="AlphaFoldDB" id="A0A254N5P1"/>
<dbReference type="EMBL" id="NISI01000010">
    <property type="protein sequence ID" value="OWR02152.1"/>
    <property type="molecule type" value="Genomic_DNA"/>
</dbReference>
<proteinExistence type="predicted"/>
<keyword evidence="3" id="KW-1185">Reference proteome</keyword>
<evidence type="ECO:0000259" key="1">
    <source>
        <dbReference type="Pfam" id="PF06527"/>
    </source>
</evidence>
<protein>
    <recommendedName>
        <fullName evidence="1">TniQ domain-containing protein</fullName>
    </recommendedName>
</protein>
<dbReference type="RefSeq" id="WP_088485129.1">
    <property type="nucleotide sequence ID" value="NZ_NISI01000010.1"/>
</dbReference>